<sequence>MKGLVFINFLLILLANTIESRHEPGNHHWRNFIDDKLLHEEIQEFIHSDPNSLRYEKETEDCTETLKIEDGKLFVKNIESRPQATFDLDIVKTKLFSKDIELRPSASFYPDDTKKKFIAEDIEPRPNLSFYPNVVKVELLSKDIQPRPSASFYPDDIETNLSIKDRDHDDLEAKDFRVDAHHDKAVIEVAHA</sequence>
<dbReference type="Pfam" id="PF10950">
    <property type="entry name" value="Organ_specific"/>
    <property type="match status" value="1"/>
</dbReference>
<protein>
    <submittedName>
        <fullName evidence="3">Uncharacterized protein LOC111471093</fullName>
    </submittedName>
</protein>
<evidence type="ECO:0000313" key="3">
    <source>
        <dbReference type="RefSeq" id="XP_022972554.1"/>
    </source>
</evidence>
<dbReference type="KEGG" id="cmax:111471093"/>
<evidence type="ECO:0000313" key="2">
    <source>
        <dbReference type="Proteomes" id="UP000504608"/>
    </source>
</evidence>
<accession>A0A6J1IBX3</accession>
<dbReference type="Proteomes" id="UP000504608">
    <property type="component" value="Unplaced"/>
</dbReference>
<dbReference type="PANTHER" id="PTHR33731">
    <property type="entry name" value="PROTEIN, PUTATIVE-RELATED"/>
    <property type="match status" value="1"/>
</dbReference>
<dbReference type="OrthoDB" id="1734141at2759"/>
<keyword evidence="1" id="KW-0732">Signal</keyword>
<keyword evidence="2" id="KW-1185">Reference proteome</keyword>
<organism evidence="2 3">
    <name type="scientific">Cucurbita maxima</name>
    <name type="common">Pumpkin</name>
    <name type="synonym">Winter squash</name>
    <dbReference type="NCBI Taxonomy" id="3661"/>
    <lineage>
        <taxon>Eukaryota</taxon>
        <taxon>Viridiplantae</taxon>
        <taxon>Streptophyta</taxon>
        <taxon>Embryophyta</taxon>
        <taxon>Tracheophyta</taxon>
        <taxon>Spermatophyta</taxon>
        <taxon>Magnoliopsida</taxon>
        <taxon>eudicotyledons</taxon>
        <taxon>Gunneridae</taxon>
        <taxon>Pentapetalae</taxon>
        <taxon>rosids</taxon>
        <taxon>fabids</taxon>
        <taxon>Cucurbitales</taxon>
        <taxon>Cucurbitaceae</taxon>
        <taxon>Cucurbiteae</taxon>
        <taxon>Cucurbita</taxon>
    </lineage>
</organism>
<reference evidence="3" key="1">
    <citation type="submission" date="2025-08" db="UniProtKB">
        <authorList>
            <consortium name="RefSeq"/>
        </authorList>
    </citation>
    <scope>IDENTIFICATION</scope>
    <source>
        <tissue evidence="3">Young leaves</tissue>
    </source>
</reference>
<evidence type="ECO:0000256" key="1">
    <source>
        <dbReference type="SAM" id="SignalP"/>
    </source>
</evidence>
<proteinExistence type="predicted"/>
<dbReference type="InterPro" id="IPR024489">
    <property type="entry name" value="Organ_specific_prot"/>
</dbReference>
<name>A0A6J1IBX3_CUCMA</name>
<dbReference type="AlphaFoldDB" id="A0A6J1IBX3"/>
<dbReference type="GeneID" id="111471093"/>
<feature type="signal peptide" evidence="1">
    <location>
        <begin position="1"/>
        <end position="20"/>
    </location>
</feature>
<feature type="chain" id="PRO_5026989094" evidence="1">
    <location>
        <begin position="21"/>
        <end position="192"/>
    </location>
</feature>
<dbReference type="PANTHER" id="PTHR33731:SF2">
    <property type="entry name" value="ORGAN-SPECIFIC PROTEIN S2-LIKE"/>
    <property type="match status" value="1"/>
</dbReference>
<gene>
    <name evidence="3" type="primary">LOC111471093</name>
</gene>
<dbReference type="RefSeq" id="XP_022972554.1">
    <property type="nucleotide sequence ID" value="XM_023116786.1"/>
</dbReference>